<proteinExistence type="predicted"/>
<keyword evidence="3" id="KW-1185">Reference proteome</keyword>
<name>A0ABP1RT51_9HEXA</name>
<dbReference type="Proteomes" id="UP001642540">
    <property type="component" value="Unassembled WGS sequence"/>
</dbReference>
<feature type="compositionally biased region" description="Basic and acidic residues" evidence="1">
    <location>
        <begin position="245"/>
        <end position="254"/>
    </location>
</feature>
<feature type="compositionally biased region" description="Polar residues" evidence="1">
    <location>
        <begin position="8"/>
        <end position="23"/>
    </location>
</feature>
<evidence type="ECO:0000313" key="3">
    <source>
        <dbReference type="Proteomes" id="UP001642540"/>
    </source>
</evidence>
<feature type="region of interest" description="Disordered" evidence="1">
    <location>
        <begin position="223"/>
        <end position="257"/>
    </location>
</feature>
<accession>A0ABP1RT51</accession>
<reference evidence="2 3" key="1">
    <citation type="submission" date="2024-08" db="EMBL/GenBank/DDBJ databases">
        <authorList>
            <person name="Cucini C."/>
            <person name="Frati F."/>
        </authorList>
    </citation>
    <scope>NUCLEOTIDE SEQUENCE [LARGE SCALE GENOMIC DNA]</scope>
</reference>
<feature type="region of interest" description="Disordered" evidence="1">
    <location>
        <begin position="1"/>
        <end position="26"/>
    </location>
</feature>
<evidence type="ECO:0000256" key="1">
    <source>
        <dbReference type="SAM" id="MobiDB-lite"/>
    </source>
</evidence>
<evidence type="ECO:0000313" key="2">
    <source>
        <dbReference type="EMBL" id="CAL8134931.1"/>
    </source>
</evidence>
<sequence length="469" mass="53104">MSRRNTKNLRQQQQSPTDSADSLTQKDELIGVDYKSKIGPRSLRQNRLNLSTREGETRFLSSVTKELSKKGNIHKIQTAFQNHSLQETGASTVLASKTIICTNQEISATLNSPLDGISLPCYIQKFKNEGLIKEIPISYDEDDSPHAKHARPSVLAVNLKWKNGIKVKQLHQYSTRTRQLEPIMQKTDFEYESKMKFTSQVESVCDEMFPDWKQKLMILDGNECHGQSGGSTSGDSKKGSNSKAAKSDKLREEPSASQWKSLIGDAVTREWRELTDLEEHKLLVLPFHSKGGFDTDLSKRYQFPYQAKFVVGKKVYQYKFVLQLPLSKSPQHYGLIFTFSEDPQGHSKLRIKSLLTVYSVCPVTTKYACLETYADAAEVHDDGVAQGSKPKRTTSARAAKNAVELLSDNLKEENLVAGIFNTFQMERKLPQAGQDCNRHKRLYDDGTMMGKKQKKQQLIRNIKMEQARA</sequence>
<comment type="caution">
    <text evidence="2">The sequence shown here is derived from an EMBL/GenBank/DDBJ whole genome shotgun (WGS) entry which is preliminary data.</text>
</comment>
<organism evidence="2 3">
    <name type="scientific">Orchesella dallaii</name>
    <dbReference type="NCBI Taxonomy" id="48710"/>
    <lineage>
        <taxon>Eukaryota</taxon>
        <taxon>Metazoa</taxon>
        <taxon>Ecdysozoa</taxon>
        <taxon>Arthropoda</taxon>
        <taxon>Hexapoda</taxon>
        <taxon>Collembola</taxon>
        <taxon>Entomobryomorpha</taxon>
        <taxon>Entomobryoidea</taxon>
        <taxon>Orchesellidae</taxon>
        <taxon>Orchesellinae</taxon>
        <taxon>Orchesella</taxon>
    </lineage>
</organism>
<gene>
    <name evidence="2" type="ORF">ODALV1_LOCUS25750</name>
</gene>
<protein>
    <submittedName>
        <fullName evidence="2">Uncharacterized protein</fullName>
    </submittedName>
</protein>
<dbReference type="EMBL" id="CAXLJM020000107">
    <property type="protein sequence ID" value="CAL8134931.1"/>
    <property type="molecule type" value="Genomic_DNA"/>
</dbReference>